<feature type="signal peptide" evidence="8">
    <location>
        <begin position="1"/>
        <end position="26"/>
    </location>
</feature>
<gene>
    <name evidence="9" type="primary">ycf63</name>
</gene>
<dbReference type="PANTHER" id="PTHR30188:SF4">
    <property type="entry name" value="PROTEIN TRIGALACTOSYLDIACYLGLYCEROL 1, CHLOROPLASTIC"/>
    <property type="match status" value="1"/>
</dbReference>
<evidence type="ECO:0000256" key="1">
    <source>
        <dbReference type="ARBA" id="ARBA00004141"/>
    </source>
</evidence>
<keyword evidence="9" id="KW-0934">Plastid</keyword>
<feature type="transmembrane region" description="Helical" evidence="7">
    <location>
        <begin position="51"/>
        <end position="74"/>
    </location>
</feature>
<dbReference type="PANTHER" id="PTHR30188">
    <property type="entry name" value="ABC TRANSPORTER PERMEASE PROTEIN-RELATED"/>
    <property type="match status" value="1"/>
</dbReference>
<evidence type="ECO:0000256" key="5">
    <source>
        <dbReference type="ARBA" id="ARBA00022989"/>
    </source>
</evidence>
<comment type="subcellular location">
    <subcellularLocation>
        <location evidence="1">Membrane</location>
        <topology evidence="1">Multi-pass membrane protein</topology>
    </subcellularLocation>
</comment>
<keyword evidence="9" id="KW-0150">Chloroplast</keyword>
<feature type="transmembrane region" description="Helical" evidence="7">
    <location>
        <begin position="148"/>
        <end position="169"/>
    </location>
</feature>
<feature type="transmembrane region" description="Helical" evidence="7">
    <location>
        <begin position="86"/>
        <end position="104"/>
    </location>
</feature>
<keyword evidence="5 7" id="KW-1133">Transmembrane helix</keyword>
<proteinExistence type="inferred from homology"/>
<keyword evidence="3" id="KW-0813">Transport</keyword>
<dbReference type="AlphaFoldDB" id="A0A6H1U8J5"/>
<feature type="transmembrane region" description="Helical" evidence="7">
    <location>
        <begin position="210"/>
        <end position="229"/>
    </location>
</feature>
<evidence type="ECO:0000256" key="2">
    <source>
        <dbReference type="ARBA" id="ARBA00007556"/>
    </source>
</evidence>
<feature type="transmembrane region" description="Helical" evidence="7">
    <location>
        <begin position="175"/>
        <end position="198"/>
    </location>
</feature>
<accession>A0A6H1U8J5</accession>
<dbReference type="GeneID" id="54615771"/>
<feature type="transmembrane region" description="Helical" evidence="7">
    <location>
        <begin position="241"/>
        <end position="265"/>
    </location>
</feature>
<dbReference type="GO" id="GO:0005548">
    <property type="term" value="F:phospholipid transporter activity"/>
    <property type="evidence" value="ECO:0007669"/>
    <property type="project" value="TreeGrafter"/>
</dbReference>
<dbReference type="GO" id="GO:0043190">
    <property type="term" value="C:ATP-binding cassette (ABC) transporter complex"/>
    <property type="evidence" value="ECO:0007669"/>
    <property type="project" value="InterPro"/>
</dbReference>
<evidence type="ECO:0000256" key="3">
    <source>
        <dbReference type="ARBA" id="ARBA00022448"/>
    </source>
</evidence>
<dbReference type="EMBL" id="MT193838">
    <property type="protein sequence ID" value="QIZ74766.1"/>
    <property type="molecule type" value="Genomic_DNA"/>
</dbReference>
<sequence length="275" mass="30827">MFFLYATCSKFMCLLLKICLVFHIQSCKIYKNFTNLYKIVMAYFLKLEHQIIIENMLLVGPGSLTVSLITAFFVSIVFTLQIAKEFLYLNASSLIGSILTISFIRELSPVLTSVIIIGRIGSCFTAELATMKVTEQIDALYLLSTDPLWYLVFPRVIACVFMLPMLSFLSFVTSIASSAFICFILYSVDPLIFLSSSFSSLLFSDIVKSFLKTVIFGFTIAFTSCYWGLLAKGGAKGVGKFTTTSVVTSLLLIFILDFILSYYMFDKLDSSIKNL</sequence>
<dbReference type="InterPro" id="IPR003453">
    <property type="entry name" value="ABC_MlaE_roteobac"/>
</dbReference>
<organism evidence="9">
    <name type="scientific">Caulacanthus okamurae</name>
    <dbReference type="NCBI Taxonomy" id="152008"/>
    <lineage>
        <taxon>Eukaryota</taxon>
        <taxon>Rhodophyta</taxon>
        <taxon>Florideophyceae</taxon>
        <taxon>Rhodymeniophycidae</taxon>
        <taxon>Gigartinales</taxon>
        <taxon>Caulacanthaceae</taxon>
        <taxon>Caulacanthus</taxon>
    </lineage>
</organism>
<reference evidence="9" key="1">
    <citation type="submission" date="2020-03" db="EMBL/GenBank/DDBJ databases">
        <title>Complete organellar genome analysis of the invasive marine red alga Caulacanthus okamurae (Caulacanthaceae, Rhodophyta) from Moss Landing, California, USA.</title>
        <authorList>
            <person name="Hughey J.R."/>
        </authorList>
    </citation>
    <scope>NUCLEOTIDE SEQUENCE</scope>
</reference>
<evidence type="ECO:0000256" key="8">
    <source>
        <dbReference type="SAM" id="SignalP"/>
    </source>
</evidence>
<evidence type="ECO:0000256" key="7">
    <source>
        <dbReference type="RuleBase" id="RU362044"/>
    </source>
</evidence>
<dbReference type="RefSeq" id="YP_009774149.1">
    <property type="nucleotide sequence ID" value="NC_047434.1"/>
</dbReference>
<comment type="similarity">
    <text evidence="2 7">Belongs to the MlaE permease family.</text>
</comment>
<keyword evidence="6 7" id="KW-0472">Membrane</keyword>
<protein>
    <submittedName>
        <fullName evidence="9">Conserved hypothetical plastid protein</fullName>
    </submittedName>
</protein>
<dbReference type="Pfam" id="PF02405">
    <property type="entry name" value="MlaE"/>
    <property type="match status" value="1"/>
</dbReference>
<dbReference type="NCBIfam" id="TIGR00056">
    <property type="entry name" value="MlaE family lipid ABC transporter permease subunit"/>
    <property type="match status" value="1"/>
</dbReference>
<geneLocation type="chloroplast" evidence="9"/>
<evidence type="ECO:0000256" key="4">
    <source>
        <dbReference type="ARBA" id="ARBA00022692"/>
    </source>
</evidence>
<evidence type="ECO:0000256" key="6">
    <source>
        <dbReference type="ARBA" id="ARBA00023136"/>
    </source>
</evidence>
<evidence type="ECO:0000313" key="9">
    <source>
        <dbReference type="EMBL" id="QIZ74766.1"/>
    </source>
</evidence>
<name>A0A6H1U8J5_9FLOR</name>
<feature type="chain" id="PRO_5026299112" evidence="8">
    <location>
        <begin position="27"/>
        <end position="275"/>
    </location>
</feature>
<dbReference type="InterPro" id="IPR030802">
    <property type="entry name" value="Permease_MalE"/>
</dbReference>
<keyword evidence="4 7" id="KW-0812">Transmembrane</keyword>
<keyword evidence="8" id="KW-0732">Signal</keyword>